<accession>A0A067SAS7</accession>
<organism evidence="1 2">
    <name type="scientific">Galerina marginata (strain CBS 339.88)</name>
    <dbReference type="NCBI Taxonomy" id="685588"/>
    <lineage>
        <taxon>Eukaryota</taxon>
        <taxon>Fungi</taxon>
        <taxon>Dikarya</taxon>
        <taxon>Basidiomycota</taxon>
        <taxon>Agaricomycotina</taxon>
        <taxon>Agaricomycetes</taxon>
        <taxon>Agaricomycetidae</taxon>
        <taxon>Agaricales</taxon>
        <taxon>Agaricineae</taxon>
        <taxon>Strophariaceae</taxon>
        <taxon>Galerina</taxon>
    </lineage>
</organism>
<dbReference type="Proteomes" id="UP000027222">
    <property type="component" value="Unassembled WGS sequence"/>
</dbReference>
<dbReference type="HOGENOM" id="CLU_1669513_0_0_1"/>
<dbReference type="EMBL" id="KL142411">
    <property type="protein sequence ID" value="KDR68015.1"/>
    <property type="molecule type" value="Genomic_DNA"/>
</dbReference>
<dbReference type="AlphaFoldDB" id="A0A067SAS7"/>
<protein>
    <submittedName>
        <fullName evidence="1">Uncharacterized protein</fullName>
    </submittedName>
</protein>
<dbReference type="OrthoDB" id="3174721at2759"/>
<proteinExistence type="predicted"/>
<evidence type="ECO:0000313" key="2">
    <source>
        <dbReference type="Proteomes" id="UP000027222"/>
    </source>
</evidence>
<name>A0A067SAS7_GALM3</name>
<keyword evidence="2" id="KW-1185">Reference proteome</keyword>
<reference evidence="2" key="1">
    <citation type="journal article" date="2014" name="Proc. Natl. Acad. Sci. U.S.A.">
        <title>Extensive sampling of basidiomycete genomes demonstrates inadequacy of the white-rot/brown-rot paradigm for wood decay fungi.</title>
        <authorList>
            <person name="Riley R."/>
            <person name="Salamov A.A."/>
            <person name="Brown D.W."/>
            <person name="Nagy L.G."/>
            <person name="Floudas D."/>
            <person name="Held B.W."/>
            <person name="Levasseur A."/>
            <person name="Lombard V."/>
            <person name="Morin E."/>
            <person name="Otillar R."/>
            <person name="Lindquist E.A."/>
            <person name="Sun H."/>
            <person name="LaButti K.M."/>
            <person name="Schmutz J."/>
            <person name="Jabbour D."/>
            <person name="Luo H."/>
            <person name="Baker S.E."/>
            <person name="Pisabarro A.G."/>
            <person name="Walton J.D."/>
            <person name="Blanchette R.A."/>
            <person name="Henrissat B."/>
            <person name="Martin F."/>
            <person name="Cullen D."/>
            <person name="Hibbett D.S."/>
            <person name="Grigoriev I.V."/>
        </authorList>
    </citation>
    <scope>NUCLEOTIDE SEQUENCE [LARGE SCALE GENOMIC DNA]</scope>
    <source>
        <strain evidence="2">CBS 339.88</strain>
    </source>
</reference>
<gene>
    <name evidence="1" type="ORF">GALMADRAFT_146749</name>
</gene>
<evidence type="ECO:0000313" key="1">
    <source>
        <dbReference type="EMBL" id="KDR68015.1"/>
    </source>
</evidence>
<sequence>MAAPVYLLENTVTSRGDKRSSSHSRLMYSLPPVSVGPIYLSWDEQAPILSIEEHEVDSPVDPSRNAREVSLPRQLLPELPPSCKTGHMRESDVTYTFSFPSSWSTTGASMLVIPPSQWSTTSPIYRIIVGQHPFLPTCQITSVFKGANDDGLYIGGFK</sequence>